<evidence type="ECO:0000256" key="1">
    <source>
        <dbReference type="SAM" id="SignalP"/>
    </source>
</evidence>
<evidence type="ECO:0000313" key="3">
    <source>
        <dbReference type="Proteomes" id="UP000614261"/>
    </source>
</evidence>
<feature type="chain" id="PRO_5046225412" evidence="1">
    <location>
        <begin position="20"/>
        <end position="152"/>
    </location>
</feature>
<protein>
    <submittedName>
        <fullName evidence="2">Uncharacterized protein</fullName>
    </submittedName>
</protein>
<sequence>MTAIIAAMSVAGLTTPALAADGQDFRHQVEIPHGDRQVTAVYQPKTQVSYRQVGNMTPNRPSTARCVWKAEVSVERHLQAPAGQGSHVVRTLVPTKMIEGSTNGRCAQGKQQVNSAIARKSDEVRAHVLAVAAEDRNALMAELNIATGNPVG</sequence>
<dbReference type="EMBL" id="BMGD01000001">
    <property type="protein sequence ID" value="GGB50924.1"/>
    <property type="molecule type" value="Genomic_DNA"/>
</dbReference>
<evidence type="ECO:0000313" key="2">
    <source>
        <dbReference type="EMBL" id="GGB50924.1"/>
    </source>
</evidence>
<dbReference type="Proteomes" id="UP000614261">
    <property type="component" value="Unassembled WGS sequence"/>
</dbReference>
<proteinExistence type="predicted"/>
<feature type="signal peptide" evidence="1">
    <location>
        <begin position="1"/>
        <end position="19"/>
    </location>
</feature>
<keyword evidence="3" id="KW-1185">Reference proteome</keyword>
<keyword evidence="1" id="KW-0732">Signal</keyword>
<comment type="caution">
    <text evidence="2">The sequence shown here is derived from an EMBL/GenBank/DDBJ whole genome shotgun (WGS) entry which is preliminary data.</text>
</comment>
<organism evidence="2 3">
    <name type="scientific">Blastomonas aquatica</name>
    <dbReference type="NCBI Taxonomy" id="1510276"/>
    <lineage>
        <taxon>Bacteria</taxon>
        <taxon>Pseudomonadati</taxon>
        <taxon>Pseudomonadota</taxon>
        <taxon>Alphaproteobacteria</taxon>
        <taxon>Sphingomonadales</taxon>
        <taxon>Sphingomonadaceae</taxon>
        <taxon>Blastomonas</taxon>
    </lineage>
</organism>
<name>A0ABQ1IUW4_9SPHN</name>
<reference evidence="3" key="1">
    <citation type="journal article" date="2019" name="Int. J. Syst. Evol. Microbiol.">
        <title>The Global Catalogue of Microorganisms (GCM) 10K type strain sequencing project: providing services to taxonomists for standard genome sequencing and annotation.</title>
        <authorList>
            <consortium name="The Broad Institute Genomics Platform"/>
            <consortium name="The Broad Institute Genome Sequencing Center for Infectious Disease"/>
            <person name="Wu L."/>
            <person name="Ma J."/>
        </authorList>
    </citation>
    <scope>NUCLEOTIDE SEQUENCE [LARGE SCALE GENOMIC DNA]</scope>
    <source>
        <strain evidence="3">CGMCC 1.12851</strain>
    </source>
</reference>
<gene>
    <name evidence="2" type="ORF">GCM10010833_02050</name>
</gene>
<accession>A0ABQ1IUW4</accession>